<evidence type="ECO:0000259" key="2">
    <source>
        <dbReference type="Pfam" id="PF13401"/>
    </source>
</evidence>
<dbReference type="InterPro" id="IPR049945">
    <property type="entry name" value="AAA_22"/>
</dbReference>
<dbReference type="RefSeq" id="WP_344353894.1">
    <property type="nucleotide sequence ID" value="NZ_BAAASM010000086.1"/>
</dbReference>
<evidence type="ECO:0000256" key="1">
    <source>
        <dbReference type="SAM" id="MobiDB-lite"/>
    </source>
</evidence>
<reference evidence="4" key="1">
    <citation type="journal article" date="2019" name="Int. J. Syst. Evol. Microbiol.">
        <title>The Global Catalogue of Microorganisms (GCM) 10K type strain sequencing project: providing services to taxonomists for standard genome sequencing and annotation.</title>
        <authorList>
            <consortium name="The Broad Institute Genomics Platform"/>
            <consortium name="The Broad Institute Genome Sequencing Center for Infectious Disease"/>
            <person name="Wu L."/>
            <person name="Ma J."/>
        </authorList>
    </citation>
    <scope>NUCLEOTIDE SEQUENCE [LARGE SCALE GENOMIC DNA]</scope>
    <source>
        <strain evidence="4">KCTC 5701</strain>
    </source>
</reference>
<dbReference type="PANTHER" id="PTHR35894">
    <property type="entry name" value="GENERAL SECRETION PATHWAY PROTEIN A-RELATED"/>
    <property type="match status" value="1"/>
</dbReference>
<comment type="caution">
    <text evidence="3">The sequence shown here is derived from an EMBL/GenBank/DDBJ whole genome shotgun (WGS) entry which is preliminary data.</text>
</comment>
<dbReference type="Pfam" id="PF13401">
    <property type="entry name" value="AAA_22"/>
    <property type="match status" value="1"/>
</dbReference>
<feature type="region of interest" description="Disordered" evidence="1">
    <location>
        <begin position="227"/>
        <end position="255"/>
    </location>
</feature>
<feature type="compositionally biased region" description="Low complexity" evidence="1">
    <location>
        <begin position="241"/>
        <end position="255"/>
    </location>
</feature>
<evidence type="ECO:0000313" key="3">
    <source>
        <dbReference type="EMBL" id="MFC5659808.1"/>
    </source>
</evidence>
<dbReference type="InterPro" id="IPR052026">
    <property type="entry name" value="ExeA_AAA_ATPase_DNA-bind"/>
</dbReference>
<feature type="domain" description="ORC1/DEAH AAA+ ATPase" evidence="2">
    <location>
        <begin position="40"/>
        <end position="150"/>
    </location>
</feature>
<keyword evidence="4" id="KW-1185">Reference proteome</keyword>
<dbReference type="Proteomes" id="UP001596065">
    <property type="component" value="Unassembled WGS sequence"/>
</dbReference>
<name>A0ABW0WQR1_STRNO</name>
<dbReference type="Gene3D" id="3.40.50.300">
    <property type="entry name" value="P-loop containing nucleotide triphosphate hydrolases"/>
    <property type="match status" value="1"/>
</dbReference>
<gene>
    <name evidence="3" type="ORF">ACFP3J_30590</name>
</gene>
<dbReference type="InterPro" id="IPR027417">
    <property type="entry name" value="P-loop_NTPase"/>
</dbReference>
<protein>
    <submittedName>
        <fullName evidence="3">AAA family ATPase</fullName>
    </submittedName>
</protein>
<evidence type="ECO:0000313" key="4">
    <source>
        <dbReference type="Proteomes" id="UP001596065"/>
    </source>
</evidence>
<dbReference type="EMBL" id="JBHSOE010000075">
    <property type="protein sequence ID" value="MFC5659808.1"/>
    <property type="molecule type" value="Genomic_DNA"/>
</dbReference>
<dbReference type="SUPFAM" id="SSF52540">
    <property type="entry name" value="P-loop containing nucleoside triphosphate hydrolases"/>
    <property type="match status" value="1"/>
</dbReference>
<sequence>MTSTDNANSAPHYLSLPDARTVTTQAVRAAGHALDNALREQTMMCLTADPGVGKTFTLHLLCEQRPALHALRLLPRPQARPDDLRHSLHRALNLPGHPPQDAGICDDYLRHALAKPPRLLAIDEAHQLSTSCIEYLRYLHDDPLPQVTILLLASRPRLKALRSQTALLSRVTTWHHMEPLEADEVRTVLPAFHSLWQNTDSHTLVRLDDMWAHGNFRRWAALTHQLQGHRRRNPAQPPDPATLLRRLHPPLALAT</sequence>
<dbReference type="PANTHER" id="PTHR35894:SF1">
    <property type="entry name" value="PHOSPHORIBULOKINASE _ URIDINE KINASE FAMILY"/>
    <property type="match status" value="1"/>
</dbReference>
<organism evidence="3 4">
    <name type="scientific">Streptomyces nogalater</name>
    <dbReference type="NCBI Taxonomy" id="38314"/>
    <lineage>
        <taxon>Bacteria</taxon>
        <taxon>Bacillati</taxon>
        <taxon>Actinomycetota</taxon>
        <taxon>Actinomycetes</taxon>
        <taxon>Kitasatosporales</taxon>
        <taxon>Streptomycetaceae</taxon>
        <taxon>Streptomyces</taxon>
    </lineage>
</organism>
<accession>A0ABW0WQR1</accession>
<proteinExistence type="predicted"/>